<dbReference type="GO" id="GO:0072330">
    <property type="term" value="P:monocarboxylic acid biosynthetic process"/>
    <property type="evidence" value="ECO:0007669"/>
    <property type="project" value="UniProtKB-ARBA"/>
</dbReference>
<evidence type="ECO:0000259" key="1">
    <source>
        <dbReference type="Pfam" id="PF12697"/>
    </source>
</evidence>
<dbReference type="Pfam" id="PF12697">
    <property type="entry name" value="Abhydrolase_6"/>
    <property type="match status" value="1"/>
</dbReference>
<dbReference type="AlphaFoldDB" id="A0A1V6UKR5"/>
<keyword evidence="3" id="KW-1185">Reference proteome</keyword>
<name>A0A1V6UKR5_9EURO</name>
<gene>
    <name evidence="2" type="ORF">PENCOP_c008G01380</name>
</gene>
<dbReference type="GO" id="GO:0017000">
    <property type="term" value="P:antibiotic biosynthetic process"/>
    <property type="evidence" value="ECO:0007669"/>
    <property type="project" value="UniProtKB-ARBA"/>
</dbReference>
<evidence type="ECO:0000313" key="3">
    <source>
        <dbReference type="Proteomes" id="UP000191500"/>
    </source>
</evidence>
<dbReference type="EMBL" id="MDDG01000008">
    <property type="protein sequence ID" value="OQE38673.1"/>
    <property type="molecule type" value="Genomic_DNA"/>
</dbReference>
<dbReference type="InterPro" id="IPR050266">
    <property type="entry name" value="AB_hydrolase_sf"/>
</dbReference>
<evidence type="ECO:0000313" key="2">
    <source>
        <dbReference type="EMBL" id="OQE38673.1"/>
    </source>
</evidence>
<sequence length="322" mass="35848">MERFQHTAYIGTHSSSYALRGVSRQAGAPLVVILTGITSSALEWSAVCRHLEKEASVLLYERTGYGQSEACPTAEPDSLTVVDELSGLLTAAALPPPYLVVGHSWGGILAREFLAAHGPEVICGMVLVDAVQEQMLFATWPEPSIAAVTAGLDYMEVVGLTRDHRLTEAEWAELMAEEASPHHTQQATRELPYLQVSRGVLAKKQQLPPGRDLLCGQLLSVLRGNSHRDHERMYHRGVAHGLGTEAERAAFRQYLERWDASEERFQRELLNLSSNVRFSTTTESGHNMQITEPERVADEIRWVLRRTSFVSRKLVSDHQIIT</sequence>
<organism evidence="2 3">
    <name type="scientific">Penicillium coprophilum</name>
    <dbReference type="NCBI Taxonomy" id="36646"/>
    <lineage>
        <taxon>Eukaryota</taxon>
        <taxon>Fungi</taxon>
        <taxon>Dikarya</taxon>
        <taxon>Ascomycota</taxon>
        <taxon>Pezizomycotina</taxon>
        <taxon>Eurotiomycetes</taxon>
        <taxon>Eurotiomycetidae</taxon>
        <taxon>Eurotiales</taxon>
        <taxon>Aspergillaceae</taxon>
        <taxon>Penicillium</taxon>
    </lineage>
</organism>
<dbReference type="SUPFAM" id="SSF53474">
    <property type="entry name" value="alpha/beta-Hydrolases"/>
    <property type="match status" value="1"/>
</dbReference>
<dbReference type="InterPro" id="IPR000073">
    <property type="entry name" value="AB_hydrolase_1"/>
</dbReference>
<reference evidence="3" key="1">
    <citation type="journal article" date="2017" name="Nat. Microbiol.">
        <title>Global analysis of biosynthetic gene clusters reveals vast potential of secondary metabolite production in Penicillium species.</title>
        <authorList>
            <person name="Nielsen J.C."/>
            <person name="Grijseels S."/>
            <person name="Prigent S."/>
            <person name="Ji B."/>
            <person name="Dainat J."/>
            <person name="Nielsen K.F."/>
            <person name="Frisvad J.C."/>
            <person name="Workman M."/>
            <person name="Nielsen J."/>
        </authorList>
    </citation>
    <scope>NUCLEOTIDE SEQUENCE [LARGE SCALE GENOMIC DNA]</scope>
    <source>
        <strain evidence="3">IBT 31321</strain>
    </source>
</reference>
<dbReference type="Gene3D" id="3.40.50.1820">
    <property type="entry name" value="alpha/beta hydrolase"/>
    <property type="match status" value="1"/>
</dbReference>
<dbReference type="Proteomes" id="UP000191500">
    <property type="component" value="Unassembled WGS sequence"/>
</dbReference>
<dbReference type="PANTHER" id="PTHR43798:SF33">
    <property type="entry name" value="HYDROLASE, PUTATIVE (AFU_ORTHOLOGUE AFUA_2G14860)-RELATED"/>
    <property type="match status" value="1"/>
</dbReference>
<accession>A0A1V6UKR5</accession>
<dbReference type="GO" id="GO:0016020">
    <property type="term" value="C:membrane"/>
    <property type="evidence" value="ECO:0007669"/>
    <property type="project" value="TreeGrafter"/>
</dbReference>
<feature type="domain" description="AB hydrolase-1" evidence="1">
    <location>
        <begin position="31"/>
        <end position="298"/>
    </location>
</feature>
<dbReference type="STRING" id="36646.A0A1V6UKR5"/>
<dbReference type="InterPro" id="IPR029058">
    <property type="entry name" value="AB_hydrolase_fold"/>
</dbReference>
<comment type="caution">
    <text evidence="2">The sequence shown here is derived from an EMBL/GenBank/DDBJ whole genome shotgun (WGS) entry which is preliminary data.</text>
</comment>
<proteinExistence type="predicted"/>
<dbReference type="PANTHER" id="PTHR43798">
    <property type="entry name" value="MONOACYLGLYCEROL LIPASE"/>
    <property type="match status" value="1"/>
</dbReference>
<protein>
    <recommendedName>
        <fullName evidence="1">AB hydrolase-1 domain-containing protein</fullName>
    </recommendedName>
</protein>